<dbReference type="Pfam" id="PF19609">
    <property type="entry name" value="DUF6114"/>
    <property type="match status" value="1"/>
</dbReference>
<comment type="caution">
    <text evidence="3">The sequence shown here is derived from an EMBL/GenBank/DDBJ whole genome shotgun (WGS) entry which is preliminary data.</text>
</comment>
<sequence>MFLTAFTDAAARLDERLPARRPRRAFRTWRRTRPFWGGIATIAGGATILSVPLAPLPIMIHVGTAAISGFAIGAILVAAGLFFWFAPAQRAFIAVLSTICALVSVVTSNLGGLGFGALLALLGSAMSFGWHPHRPRPIVVELPDDDIDDESATRITEALYAASGPPRSTTTTTAAVDGPRHAADRRESPGPDPNRSQWPLWSDWFRRSHAFVLIPVMLAAVAMPAEARNSVPAEARNSVPGEAPDAAAAAAPAAVPTCVPVPGATRPWWIPEWLWLICPNPSATPSPTAGGTIPPSPTPTPPDSSGPKPTPGPTPGGPSGPGDPSTSGSADPSTGGSGAPTVTPTPGVTPSAGAGLTPAPAMAAPGKITEIKYGPNVPTVSADRLFAKGFTFKGTVNLPTGDGGSVKALIFHADNLKADNYRIGTTDPGPKLDLGIDLDIDDVDIYATHLGGKITVPYLNIPLLPIEITADLIPTWLPLEISLPLFSGDGVKAGQVFIRAGTVRGSSLSADINGAGQD</sequence>
<keyword evidence="4" id="KW-1185">Reference proteome</keyword>
<evidence type="ECO:0000313" key="3">
    <source>
        <dbReference type="EMBL" id="GIE03030.1"/>
    </source>
</evidence>
<name>A0ABQ3YZM1_9ACTN</name>
<feature type="compositionally biased region" description="Pro residues" evidence="1">
    <location>
        <begin position="294"/>
        <end position="318"/>
    </location>
</feature>
<protein>
    <submittedName>
        <fullName evidence="3">Uncharacterized protein</fullName>
    </submittedName>
</protein>
<evidence type="ECO:0000256" key="1">
    <source>
        <dbReference type="SAM" id="MobiDB-lite"/>
    </source>
</evidence>
<dbReference type="EMBL" id="BOML01000035">
    <property type="protein sequence ID" value="GIE03030.1"/>
    <property type="molecule type" value="Genomic_DNA"/>
</dbReference>
<accession>A0ABQ3YZM1</accession>
<reference evidence="3 4" key="1">
    <citation type="submission" date="2021-01" db="EMBL/GenBank/DDBJ databases">
        <title>Whole genome shotgun sequence of Actinoplanes durhamensis NBRC 14914.</title>
        <authorList>
            <person name="Komaki H."/>
            <person name="Tamura T."/>
        </authorList>
    </citation>
    <scope>NUCLEOTIDE SEQUENCE [LARGE SCALE GENOMIC DNA]</scope>
    <source>
        <strain evidence="3 4">NBRC 14914</strain>
    </source>
</reference>
<dbReference type="InterPro" id="IPR046096">
    <property type="entry name" value="DUF6114"/>
</dbReference>
<feature type="region of interest" description="Disordered" evidence="1">
    <location>
        <begin position="162"/>
        <end position="197"/>
    </location>
</feature>
<dbReference type="Proteomes" id="UP000637628">
    <property type="component" value="Unassembled WGS sequence"/>
</dbReference>
<keyword evidence="2" id="KW-0812">Transmembrane</keyword>
<feature type="compositionally biased region" description="Low complexity" evidence="1">
    <location>
        <begin position="322"/>
        <end position="355"/>
    </location>
</feature>
<evidence type="ECO:0000313" key="4">
    <source>
        <dbReference type="Proteomes" id="UP000637628"/>
    </source>
</evidence>
<dbReference type="RefSeq" id="WP_203728749.1">
    <property type="nucleotide sequence ID" value="NZ_BAAATX010000010.1"/>
</dbReference>
<feature type="transmembrane region" description="Helical" evidence="2">
    <location>
        <begin position="91"/>
        <end position="107"/>
    </location>
</feature>
<evidence type="ECO:0000256" key="2">
    <source>
        <dbReference type="SAM" id="Phobius"/>
    </source>
</evidence>
<gene>
    <name evidence="3" type="ORF">Adu01nite_43800</name>
</gene>
<keyword evidence="2" id="KW-1133">Transmembrane helix</keyword>
<organism evidence="3 4">
    <name type="scientific">Paractinoplanes durhamensis</name>
    <dbReference type="NCBI Taxonomy" id="113563"/>
    <lineage>
        <taxon>Bacteria</taxon>
        <taxon>Bacillati</taxon>
        <taxon>Actinomycetota</taxon>
        <taxon>Actinomycetes</taxon>
        <taxon>Micromonosporales</taxon>
        <taxon>Micromonosporaceae</taxon>
        <taxon>Paractinoplanes</taxon>
    </lineage>
</organism>
<feature type="transmembrane region" description="Helical" evidence="2">
    <location>
        <begin position="60"/>
        <end position="84"/>
    </location>
</feature>
<keyword evidence="2" id="KW-0472">Membrane</keyword>
<feature type="region of interest" description="Disordered" evidence="1">
    <location>
        <begin position="284"/>
        <end position="358"/>
    </location>
</feature>
<feature type="compositionally biased region" description="Basic and acidic residues" evidence="1">
    <location>
        <begin position="178"/>
        <end position="189"/>
    </location>
</feature>
<proteinExistence type="predicted"/>
<feature type="transmembrane region" description="Helical" evidence="2">
    <location>
        <begin position="34"/>
        <end position="54"/>
    </location>
</feature>